<feature type="compositionally biased region" description="Basic and acidic residues" evidence="1">
    <location>
        <begin position="219"/>
        <end position="229"/>
    </location>
</feature>
<gene>
    <name evidence="3" type="ORF">GNLVRS02_ARAD1A05478g</name>
</gene>
<dbReference type="GO" id="GO:0005737">
    <property type="term" value="C:cytoplasm"/>
    <property type="evidence" value="ECO:0007669"/>
    <property type="project" value="TreeGrafter"/>
</dbReference>
<dbReference type="PhylomeDB" id="A0A060T263"/>
<evidence type="ECO:0000259" key="2">
    <source>
        <dbReference type="PROSITE" id="PS50033"/>
    </source>
</evidence>
<dbReference type="PANTHER" id="PTHR46467:SF1">
    <property type="entry name" value="TETHER CONTAINING UBX DOMAIN FOR GLUT4"/>
    <property type="match status" value="1"/>
</dbReference>
<feature type="region of interest" description="Disordered" evidence="1">
    <location>
        <begin position="413"/>
        <end position="471"/>
    </location>
</feature>
<dbReference type="PROSITE" id="PS50033">
    <property type="entry name" value="UBX"/>
    <property type="match status" value="1"/>
</dbReference>
<feature type="compositionally biased region" description="Low complexity" evidence="1">
    <location>
        <begin position="190"/>
        <end position="217"/>
    </location>
</feature>
<feature type="domain" description="UBX" evidence="2">
    <location>
        <begin position="307"/>
        <end position="383"/>
    </location>
</feature>
<dbReference type="InterPro" id="IPR001012">
    <property type="entry name" value="UBX_dom"/>
</dbReference>
<dbReference type="EMBL" id="HG937691">
    <property type="protein sequence ID" value="CDP33261.1"/>
    <property type="molecule type" value="Genomic_DNA"/>
</dbReference>
<sequence length="471" mass="51141">MSVVVLYGARQIKVKVTPGTLLREIKVRACDALSLDADRYSLKSGKSILSDSLPFRLSNLVQNAKIELVVAKGKPASGSMVQIKLALPETSGVGSFSSDTTIWSILKYFEDKLGTQITSNSVSGRYTQPQVQLFSTVINTLEGLDKSLADYGLSSGNTALRVRFVQTSMPLEKAQSIISGFKAQQSSQDSTGNTGASTPGSSTATPATPSTTNSTSSDEPGKTASDKSESGSLSATNGIKYGGRQVQAYVPSSKPREIPDDADDLEMNSGQFRVYRSQLAQMSGSNRRDGPLMTASMREAASKQQKHSVEQCTVRVRMPDQTHVEAVFGGNEKVGEVYTFVRSVLRHDYPFLLFQFPPRRVLGDPEQELVAECDFGARELLYFEWDGDDSSRPKTGLLKDNVLQSAKEITETESVKIDEAIPAQPETVPQSSQSENHQHQPQLSNNSSTSSMRNGSSKSSGVPKWLKLSKK</sequence>
<accession>A0A060T263</accession>
<dbReference type="Gene3D" id="3.10.20.90">
    <property type="entry name" value="Phosphatidylinositol 3-kinase Catalytic Subunit, Chain A, domain 1"/>
    <property type="match status" value="2"/>
</dbReference>
<dbReference type="InterPro" id="IPR021569">
    <property type="entry name" value="TUG-UBL1"/>
</dbReference>
<feature type="region of interest" description="Disordered" evidence="1">
    <location>
        <begin position="182"/>
        <end position="261"/>
    </location>
</feature>
<feature type="compositionally biased region" description="Polar residues" evidence="1">
    <location>
        <begin position="427"/>
        <end position="443"/>
    </location>
</feature>
<dbReference type="Pfam" id="PF11470">
    <property type="entry name" value="TUG-UBL1"/>
    <property type="match status" value="1"/>
</dbReference>
<dbReference type="PANTHER" id="PTHR46467">
    <property type="entry name" value="TETHER CONTAINING UBX DOMAIN FOR GLUT4"/>
    <property type="match status" value="1"/>
</dbReference>
<dbReference type="Pfam" id="PF00789">
    <property type="entry name" value="UBX"/>
    <property type="match status" value="1"/>
</dbReference>
<evidence type="ECO:0000313" key="3">
    <source>
        <dbReference type="EMBL" id="CDP33261.1"/>
    </source>
</evidence>
<dbReference type="GO" id="GO:0006886">
    <property type="term" value="P:intracellular protein transport"/>
    <property type="evidence" value="ECO:0007669"/>
    <property type="project" value="TreeGrafter"/>
</dbReference>
<reference evidence="3" key="1">
    <citation type="submission" date="2014-02" db="EMBL/GenBank/DDBJ databases">
        <authorList>
            <person name="Genoscope - CEA"/>
        </authorList>
    </citation>
    <scope>NUCLEOTIDE SEQUENCE</scope>
    <source>
        <strain evidence="3">LS3</strain>
    </source>
</reference>
<protein>
    <submittedName>
        <fullName evidence="3">ARAD1A05478p</fullName>
    </submittedName>
</protein>
<proteinExistence type="predicted"/>
<feature type="compositionally biased region" description="Low complexity" evidence="1">
    <location>
        <begin position="444"/>
        <end position="460"/>
    </location>
</feature>
<name>A0A060T263_BLAAD</name>
<reference evidence="3" key="2">
    <citation type="submission" date="2014-06" db="EMBL/GenBank/DDBJ databases">
        <title>The complete genome of Blastobotrys (Arxula) adeninivorans LS3 - a yeast of biotechnological interest.</title>
        <authorList>
            <person name="Kunze G."/>
            <person name="Gaillardin C."/>
            <person name="Czernicka M."/>
            <person name="Durrens P."/>
            <person name="Martin T."/>
            <person name="Boer E."/>
            <person name="Gabaldon T."/>
            <person name="Cruz J."/>
            <person name="Talla E."/>
            <person name="Marck C."/>
            <person name="Goffeau A."/>
            <person name="Barbe V."/>
            <person name="Baret P."/>
            <person name="Baronian K."/>
            <person name="Beier S."/>
            <person name="Bleykasten C."/>
            <person name="Bode R."/>
            <person name="Casaregola S."/>
            <person name="Despons L."/>
            <person name="Fairhead C."/>
            <person name="Giersberg M."/>
            <person name="Gierski P."/>
            <person name="Hahnel U."/>
            <person name="Hartmann A."/>
            <person name="Jankowska D."/>
            <person name="Jubin C."/>
            <person name="Jung P."/>
            <person name="Lafontaine I."/>
            <person name="Leh-Louis V."/>
            <person name="Lemaire M."/>
            <person name="Marcet-Houben M."/>
            <person name="Mascher M."/>
            <person name="Morel G."/>
            <person name="Richard G.-F."/>
            <person name="Riechen J."/>
            <person name="Sacerdot C."/>
            <person name="Sarkar A."/>
            <person name="Savel G."/>
            <person name="Schacherer J."/>
            <person name="Sherman D."/>
            <person name="Straub M.-L."/>
            <person name="Stein N."/>
            <person name="Thierry A."/>
            <person name="Trautwein-Schult A."/>
            <person name="Westhof E."/>
            <person name="Worch S."/>
            <person name="Dujon B."/>
            <person name="Souciet J.-L."/>
            <person name="Wincker P."/>
            <person name="Scholz U."/>
            <person name="Neuveglise N."/>
        </authorList>
    </citation>
    <scope>NUCLEOTIDE SEQUENCE</scope>
    <source>
        <strain evidence="3">LS3</strain>
    </source>
</reference>
<dbReference type="GO" id="GO:0012506">
    <property type="term" value="C:vesicle membrane"/>
    <property type="evidence" value="ECO:0007669"/>
    <property type="project" value="TreeGrafter"/>
</dbReference>
<dbReference type="SUPFAM" id="SSF54236">
    <property type="entry name" value="Ubiquitin-like"/>
    <property type="match status" value="2"/>
</dbReference>
<dbReference type="InterPro" id="IPR029071">
    <property type="entry name" value="Ubiquitin-like_domsf"/>
</dbReference>
<dbReference type="AlphaFoldDB" id="A0A060T263"/>
<organism evidence="3">
    <name type="scientific">Blastobotrys adeninivorans</name>
    <name type="common">Yeast</name>
    <name type="synonym">Arxula adeninivorans</name>
    <dbReference type="NCBI Taxonomy" id="409370"/>
    <lineage>
        <taxon>Eukaryota</taxon>
        <taxon>Fungi</taxon>
        <taxon>Dikarya</taxon>
        <taxon>Ascomycota</taxon>
        <taxon>Saccharomycotina</taxon>
        <taxon>Dipodascomycetes</taxon>
        <taxon>Dipodascales</taxon>
        <taxon>Trichomonascaceae</taxon>
        <taxon>Blastobotrys</taxon>
    </lineage>
</organism>
<dbReference type="GO" id="GO:0005634">
    <property type="term" value="C:nucleus"/>
    <property type="evidence" value="ECO:0007669"/>
    <property type="project" value="TreeGrafter"/>
</dbReference>
<evidence type="ECO:0000256" key="1">
    <source>
        <dbReference type="SAM" id="MobiDB-lite"/>
    </source>
</evidence>